<protein>
    <recommendedName>
        <fullName evidence="4">DUF3618 domain-containing protein</fullName>
    </recommendedName>
</protein>
<proteinExistence type="predicted"/>
<organism evidence="2 3">
    <name type="scientific">Streptomyces stramineus</name>
    <dbReference type="NCBI Taxonomy" id="173861"/>
    <lineage>
        <taxon>Bacteria</taxon>
        <taxon>Bacillati</taxon>
        <taxon>Actinomycetota</taxon>
        <taxon>Actinomycetes</taxon>
        <taxon>Kitasatosporales</taxon>
        <taxon>Streptomycetaceae</taxon>
        <taxon>Streptomyces</taxon>
    </lineage>
</organism>
<feature type="compositionally biased region" description="Basic and acidic residues" evidence="1">
    <location>
        <begin position="81"/>
        <end position="90"/>
    </location>
</feature>
<reference evidence="2 3" key="1">
    <citation type="journal article" date="2019" name="Int. J. Syst. Evol. Microbiol.">
        <title>The Global Catalogue of Microorganisms (GCM) 10K type strain sequencing project: providing services to taxonomists for standard genome sequencing and annotation.</title>
        <authorList>
            <consortium name="The Broad Institute Genomics Platform"/>
            <consortium name="The Broad Institute Genome Sequencing Center for Infectious Disease"/>
            <person name="Wu L."/>
            <person name="Ma J."/>
        </authorList>
    </citation>
    <scope>NUCLEOTIDE SEQUENCE [LARGE SCALE GENOMIC DNA]</scope>
    <source>
        <strain evidence="2 3">JCM 10649</strain>
    </source>
</reference>
<evidence type="ECO:0008006" key="4">
    <source>
        <dbReference type="Google" id="ProtNLM"/>
    </source>
</evidence>
<dbReference type="Pfam" id="PF12277">
    <property type="entry name" value="DUF3618"/>
    <property type="match status" value="1"/>
</dbReference>
<sequence length="124" mass="13543">MNNPPQGNEAAPTPQELRERVEHTREELGRTVEALAAKADVKARAQEKKAEIKEQAADKAAQVAEQVRETAARAGQLAADKTPEPVREKAGQAVTMARANRNPLLAVTAALAVFLLIRRSRRCR</sequence>
<dbReference type="RefSeq" id="WP_344089643.1">
    <property type="nucleotide sequence ID" value="NZ_BAAAHB010000021.1"/>
</dbReference>
<dbReference type="Proteomes" id="UP001499895">
    <property type="component" value="Unassembled WGS sequence"/>
</dbReference>
<gene>
    <name evidence="2" type="ORF">GCM10009544_25170</name>
</gene>
<comment type="caution">
    <text evidence="2">The sequence shown here is derived from an EMBL/GenBank/DDBJ whole genome shotgun (WGS) entry which is preliminary data.</text>
</comment>
<keyword evidence="3" id="KW-1185">Reference proteome</keyword>
<evidence type="ECO:0000256" key="1">
    <source>
        <dbReference type="SAM" id="MobiDB-lite"/>
    </source>
</evidence>
<feature type="region of interest" description="Disordered" evidence="1">
    <location>
        <begin position="1"/>
        <end position="21"/>
    </location>
</feature>
<evidence type="ECO:0000313" key="2">
    <source>
        <dbReference type="EMBL" id="GAA0461627.1"/>
    </source>
</evidence>
<dbReference type="EMBL" id="BAAAHB010000021">
    <property type="protein sequence ID" value="GAA0461627.1"/>
    <property type="molecule type" value="Genomic_DNA"/>
</dbReference>
<name>A0ABN0ZWU4_9ACTN</name>
<dbReference type="InterPro" id="IPR022062">
    <property type="entry name" value="DUF3618"/>
</dbReference>
<feature type="region of interest" description="Disordered" evidence="1">
    <location>
        <begin position="67"/>
        <end position="90"/>
    </location>
</feature>
<evidence type="ECO:0000313" key="3">
    <source>
        <dbReference type="Proteomes" id="UP001499895"/>
    </source>
</evidence>
<accession>A0ABN0ZWU4</accession>